<evidence type="ECO:0000259" key="1">
    <source>
        <dbReference type="PROSITE" id="PS50112"/>
    </source>
</evidence>
<dbReference type="CDD" id="cd00130">
    <property type="entry name" value="PAS"/>
    <property type="match status" value="1"/>
</dbReference>
<dbReference type="NCBIfam" id="TIGR00229">
    <property type="entry name" value="sensory_box"/>
    <property type="match status" value="1"/>
</dbReference>
<dbReference type="InterPro" id="IPR000014">
    <property type="entry name" value="PAS"/>
</dbReference>
<evidence type="ECO:0000313" key="2">
    <source>
        <dbReference type="EMBL" id="TMP77147.1"/>
    </source>
</evidence>
<dbReference type="OrthoDB" id="6388517at2"/>
<reference evidence="3" key="2">
    <citation type="submission" date="2019-06" db="EMBL/GenBank/DDBJ databases">
        <title>Co-occurence of chitin degradation, pigmentation and bioactivity in marine Pseudoalteromonas.</title>
        <authorList>
            <person name="Sonnenschein E.C."/>
            <person name="Bech P.K."/>
        </authorList>
    </citation>
    <scope>NUCLEOTIDE SEQUENCE [LARGE SCALE GENOMIC DNA]</scope>
    <source>
        <strain evidence="3">S1189</strain>
    </source>
</reference>
<feature type="non-terminal residue" evidence="2">
    <location>
        <position position="1"/>
    </location>
</feature>
<dbReference type="Proteomes" id="UP000307362">
    <property type="component" value="Unassembled WGS sequence"/>
</dbReference>
<dbReference type="Pfam" id="PF00989">
    <property type="entry name" value="PAS"/>
    <property type="match status" value="1"/>
</dbReference>
<name>A0A5S3YNQ0_9GAMM</name>
<reference evidence="2 3" key="1">
    <citation type="submission" date="2017-12" db="EMBL/GenBank/DDBJ databases">
        <authorList>
            <person name="Paulsen S."/>
            <person name="Gram L.K."/>
        </authorList>
    </citation>
    <scope>NUCLEOTIDE SEQUENCE [LARGE SCALE GENOMIC DNA]</scope>
    <source>
        <strain evidence="2 3">S1189</strain>
    </source>
</reference>
<dbReference type="RefSeq" id="WP_138569288.1">
    <property type="nucleotide sequence ID" value="NZ_PNCM01000131.1"/>
</dbReference>
<organism evidence="2 3">
    <name type="scientific">Pseudoalteromonas phenolica</name>
    <dbReference type="NCBI Taxonomy" id="161398"/>
    <lineage>
        <taxon>Bacteria</taxon>
        <taxon>Pseudomonadati</taxon>
        <taxon>Pseudomonadota</taxon>
        <taxon>Gammaproteobacteria</taxon>
        <taxon>Alteromonadales</taxon>
        <taxon>Pseudoalteromonadaceae</taxon>
        <taxon>Pseudoalteromonas</taxon>
    </lineage>
</organism>
<dbReference type="EMBL" id="PNCM01000131">
    <property type="protein sequence ID" value="TMP77147.1"/>
    <property type="molecule type" value="Genomic_DNA"/>
</dbReference>
<protein>
    <submittedName>
        <fullName evidence="2">GGDEF domain-containing protein</fullName>
    </submittedName>
</protein>
<sequence>GKVISPVALPIKVADTVTGYLCYFNTSNRENRLAQALEEEKELLEVTLSSIGDGVICTDVNGVITYINPVTEAILAMLNEEVVGRRFDDVMSMYHEETKASVNKFPELCLKQG</sequence>
<proteinExistence type="predicted"/>
<dbReference type="GO" id="GO:0006355">
    <property type="term" value="P:regulation of DNA-templated transcription"/>
    <property type="evidence" value="ECO:0007669"/>
    <property type="project" value="InterPro"/>
</dbReference>
<feature type="non-terminal residue" evidence="2">
    <location>
        <position position="113"/>
    </location>
</feature>
<dbReference type="InterPro" id="IPR013767">
    <property type="entry name" value="PAS_fold"/>
</dbReference>
<evidence type="ECO:0000313" key="3">
    <source>
        <dbReference type="Proteomes" id="UP000307362"/>
    </source>
</evidence>
<dbReference type="Gene3D" id="3.30.450.20">
    <property type="entry name" value="PAS domain"/>
    <property type="match status" value="1"/>
</dbReference>
<dbReference type="SUPFAM" id="SSF55785">
    <property type="entry name" value="PYP-like sensor domain (PAS domain)"/>
    <property type="match status" value="1"/>
</dbReference>
<accession>A0A5S3YNQ0</accession>
<dbReference type="InterPro" id="IPR035965">
    <property type="entry name" value="PAS-like_dom_sf"/>
</dbReference>
<dbReference type="PROSITE" id="PS50112">
    <property type="entry name" value="PAS"/>
    <property type="match status" value="1"/>
</dbReference>
<dbReference type="AlphaFoldDB" id="A0A5S3YNQ0"/>
<dbReference type="SMART" id="SM00091">
    <property type="entry name" value="PAS"/>
    <property type="match status" value="1"/>
</dbReference>
<comment type="caution">
    <text evidence="2">The sequence shown here is derived from an EMBL/GenBank/DDBJ whole genome shotgun (WGS) entry which is preliminary data.</text>
</comment>
<feature type="domain" description="PAS" evidence="1">
    <location>
        <begin position="40"/>
        <end position="113"/>
    </location>
</feature>
<gene>
    <name evidence="2" type="ORF">CWB73_20685</name>
</gene>